<dbReference type="PANTHER" id="PTHR30482:SF17">
    <property type="entry name" value="ABC TRANSPORTER ATP-BINDING PROTEIN"/>
    <property type="match status" value="1"/>
</dbReference>
<gene>
    <name evidence="7" type="ORF">Q8A70_07860</name>
</gene>
<comment type="subcellular location">
    <subcellularLocation>
        <location evidence="1">Cell membrane</location>
        <topology evidence="1">Multi-pass membrane protein</topology>
    </subcellularLocation>
</comment>
<keyword evidence="4 6" id="KW-1133">Transmembrane helix</keyword>
<evidence type="ECO:0000256" key="6">
    <source>
        <dbReference type="SAM" id="Phobius"/>
    </source>
</evidence>
<sequence length="316" mass="33610">MSGPAMRIYALHLAVVAALFAVQFALPAYHYGNVTRIMLYAVFAIGYNILFGYTGLLSLGHALFFAAGAYGAGLTAHWWSFGPVAALGAGVGAALLVSLVTGLIVYRTTGVAFLIVTLMLAQAAFLSTLYFNTVTLGDQGIVLSLPPVELFGAALHLADPAVKYNASLVAFAVALLLSLWLLRSPFGRVLIAIRENEARTRLLGYNTALYRFAALVISGTLSGLAGALYCLLFGYVGSSFASLQYSTLPLLWTLLGGTGVTLGPPLGTAITHYLIDISSGLTSSYMIIVGVALVAITLWFPEGLAGWFRRWRRVRS</sequence>
<evidence type="ECO:0000256" key="4">
    <source>
        <dbReference type="ARBA" id="ARBA00022989"/>
    </source>
</evidence>
<protein>
    <submittedName>
        <fullName evidence="7">Branched-chain amino acid ABC transporter permease</fullName>
    </submittedName>
</protein>
<keyword evidence="5 6" id="KW-0472">Membrane</keyword>
<dbReference type="InterPro" id="IPR043428">
    <property type="entry name" value="LivM-like"/>
</dbReference>
<dbReference type="EMBL" id="JAUYVI010000002">
    <property type="protein sequence ID" value="MDQ7247578.1"/>
    <property type="molecule type" value="Genomic_DNA"/>
</dbReference>
<evidence type="ECO:0000256" key="3">
    <source>
        <dbReference type="ARBA" id="ARBA00022692"/>
    </source>
</evidence>
<keyword evidence="3 6" id="KW-0812">Transmembrane</keyword>
<feature type="transmembrane region" description="Helical" evidence="6">
    <location>
        <begin position="250"/>
        <end position="275"/>
    </location>
</feature>
<evidence type="ECO:0000256" key="1">
    <source>
        <dbReference type="ARBA" id="ARBA00004651"/>
    </source>
</evidence>
<evidence type="ECO:0000256" key="5">
    <source>
        <dbReference type="ARBA" id="ARBA00023136"/>
    </source>
</evidence>
<reference evidence="8" key="1">
    <citation type="submission" date="2023-08" db="EMBL/GenBank/DDBJ databases">
        <title>Rhodospirillaceae gen. nov., a novel taxon isolated from the Yangtze River Yuezi River estuary sludge.</title>
        <authorList>
            <person name="Ruan L."/>
        </authorList>
    </citation>
    <scope>NUCLEOTIDE SEQUENCE [LARGE SCALE GENOMIC DNA]</scope>
    <source>
        <strain evidence="8">R-7</strain>
    </source>
</reference>
<organism evidence="7 8">
    <name type="scientific">Dongia sedimenti</name>
    <dbReference type="NCBI Taxonomy" id="3064282"/>
    <lineage>
        <taxon>Bacteria</taxon>
        <taxon>Pseudomonadati</taxon>
        <taxon>Pseudomonadota</taxon>
        <taxon>Alphaproteobacteria</taxon>
        <taxon>Rhodospirillales</taxon>
        <taxon>Dongiaceae</taxon>
        <taxon>Dongia</taxon>
    </lineage>
</organism>
<proteinExistence type="predicted"/>
<dbReference type="CDD" id="cd06581">
    <property type="entry name" value="TM_PBP1_LivM_like"/>
    <property type="match status" value="1"/>
</dbReference>
<evidence type="ECO:0000313" key="7">
    <source>
        <dbReference type="EMBL" id="MDQ7247578.1"/>
    </source>
</evidence>
<feature type="transmembrane region" description="Helical" evidence="6">
    <location>
        <begin position="164"/>
        <end position="182"/>
    </location>
</feature>
<keyword evidence="2" id="KW-1003">Cell membrane</keyword>
<comment type="caution">
    <text evidence="7">The sequence shown here is derived from an EMBL/GenBank/DDBJ whole genome shotgun (WGS) entry which is preliminary data.</text>
</comment>
<dbReference type="Pfam" id="PF02653">
    <property type="entry name" value="BPD_transp_2"/>
    <property type="match status" value="1"/>
</dbReference>
<feature type="transmembrane region" description="Helical" evidence="6">
    <location>
        <begin position="85"/>
        <end position="106"/>
    </location>
</feature>
<accession>A0ABU0YIP6</accession>
<feature type="transmembrane region" description="Helical" evidence="6">
    <location>
        <begin position="111"/>
        <end position="131"/>
    </location>
</feature>
<name>A0ABU0YIP6_9PROT</name>
<keyword evidence="8" id="KW-1185">Reference proteome</keyword>
<dbReference type="InterPro" id="IPR001851">
    <property type="entry name" value="ABC_transp_permease"/>
</dbReference>
<dbReference type="RefSeq" id="WP_379954982.1">
    <property type="nucleotide sequence ID" value="NZ_JAUYVI010000002.1"/>
</dbReference>
<evidence type="ECO:0000313" key="8">
    <source>
        <dbReference type="Proteomes" id="UP001230156"/>
    </source>
</evidence>
<dbReference type="Proteomes" id="UP001230156">
    <property type="component" value="Unassembled WGS sequence"/>
</dbReference>
<dbReference type="PANTHER" id="PTHR30482">
    <property type="entry name" value="HIGH-AFFINITY BRANCHED-CHAIN AMINO ACID TRANSPORT SYSTEM PERMEASE"/>
    <property type="match status" value="1"/>
</dbReference>
<feature type="transmembrane region" description="Helical" evidence="6">
    <location>
        <begin position="287"/>
        <end position="308"/>
    </location>
</feature>
<evidence type="ECO:0000256" key="2">
    <source>
        <dbReference type="ARBA" id="ARBA00022475"/>
    </source>
</evidence>
<feature type="transmembrane region" description="Helical" evidence="6">
    <location>
        <begin position="37"/>
        <end position="56"/>
    </location>
</feature>